<dbReference type="InterPro" id="IPR000524">
    <property type="entry name" value="Tscrpt_reg_HTH_GntR"/>
</dbReference>
<dbReference type="GO" id="GO:0003700">
    <property type="term" value="F:DNA-binding transcription factor activity"/>
    <property type="evidence" value="ECO:0007669"/>
    <property type="project" value="InterPro"/>
</dbReference>
<accession>A0A7R7DQD5</accession>
<dbReference type="PRINTS" id="PR00035">
    <property type="entry name" value="HTHGNTR"/>
</dbReference>
<dbReference type="EMBL" id="AP023355">
    <property type="protein sequence ID" value="BCJ35832.1"/>
    <property type="molecule type" value="Genomic_DNA"/>
</dbReference>
<dbReference type="AlphaFoldDB" id="A0A7R7DQD5"/>
<feature type="domain" description="HTH gntR-type" evidence="4">
    <location>
        <begin position="14"/>
        <end position="82"/>
    </location>
</feature>
<keyword evidence="6" id="KW-1185">Reference proteome</keyword>
<evidence type="ECO:0000256" key="2">
    <source>
        <dbReference type="ARBA" id="ARBA00023125"/>
    </source>
</evidence>
<dbReference type="KEGG" id="atl:Athai_33350"/>
<dbReference type="InterPro" id="IPR036390">
    <property type="entry name" value="WH_DNA-bd_sf"/>
</dbReference>
<keyword evidence="2" id="KW-0238">DNA-binding</keyword>
<dbReference type="Pfam" id="PF07729">
    <property type="entry name" value="FCD"/>
    <property type="match status" value="1"/>
</dbReference>
<dbReference type="InterPro" id="IPR008920">
    <property type="entry name" value="TF_FadR/GntR_C"/>
</dbReference>
<evidence type="ECO:0000259" key="4">
    <source>
        <dbReference type="PROSITE" id="PS50949"/>
    </source>
</evidence>
<dbReference type="Proteomes" id="UP000611640">
    <property type="component" value="Chromosome"/>
</dbReference>
<dbReference type="SMART" id="SM00345">
    <property type="entry name" value="HTH_GNTR"/>
    <property type="match status" value="1"/>
</dbReference>
<dbReference type="Gene3D" id="1.20.120.530">
    <property type="entry name" value="GntR ligand-binding domain-like"/>
    <property type="match status" value="1"/>
</dbReference>
<dbReference type="CDD" id="cd07377">
    <property type="entry name" value="WHTH_GntR"/>
    <property type="match status" value="1"/>
</dbReference>
<reference evidence="5 6" key="1">
    <citation type="submission" date="2020-08" db="EMBL/GenBank/DDBJ databases">
        <title>Whole genome shotgun sequence of Actinocatenispora thailandica NBRC 105041.</title>
        <authorList>
            <person name="Komaki H."/>
            <person name="Tamura T."/>
        </authorList>
    </citation>
    <scope>NUCLEOTIDE SEQUENCE [LARGE SCALE GENOMIC DNA]</scope>
    <source>
        <strain evidence="5 6">NBRC 105041</strain>
    </source>
</reference>
<keyword evidence="1" id="KW-0805">Transcription regulation</keyword>
<dbReference type="SUPFAM" id="SSF48008">
    <property type="entry name" value="GntR ligand-binding domain-like"/>
    <property type="match status" value="1"/>
</dbReference>
<protein>
    <submittedName>
        <fullName evidence="5">Transcriptional regulator</fullName>
    </submittedName>
</protein>
<dbReference type="RefSeq" id="WP_203962300.1">
    <property type="nucleotide sequence ID" value="NZ_AP023355.1"/>
</dbReference>
<dbReference type="InterPro" id="IPR036388">
    <property type="entry name" value="WH-like_DNA-bd_sf"/>
</dbReference>
<keyword evidence="3" id="KW-0804">Transcription</keyword>
<proteinExistence type="predicted"/>
<evidence type="ECO:0000313" key="5">
    <source>
        <dbReference type="EMBL" id="BCJ35832.1"/>
    </source>
</evidence>
<dbReference type="PANTHER" id="PTHR43537">
    <property type="entry name" value="TRANSCRIPTIONAL REGULATOR, GNTR FAMILY"/>
    <property type="match status" value="1"/>
</dbReference>
<dbReference type="PANTHER" id="PTHR43537:SF44">
    <property type="entry name" value="GNTR FAMILY REGULATORY PROTEIN"/>
    <property type="match status" value="1"/>
</dbReference>
<sequence>MSTAAPTGRPRRSSGTQEFIREQMTSLILTRGLTAGDPLPTEPELMELFGVGRHPLREALKALQAVGIVEIRHGFGTYVGSVGLQSLEDGLTFRMRQSMAGDLHEVRNVLEVREALEVGLAEKVVTHFGRHGTDELAGIVEAMRARADAGEYFPDEDWAFHRALYEPLGNELVLDLVSVFWRAFAGVDARLPGPRYSPADALRWHRDLLTALTTGRPERFAAAMADHFVGIHARLAD</sequence>
<gene>
    <name evidence="5" type="ORF">Athai_33350</name>
</gene>
<dbReference type="SMART" id="SM00895">
    <property type="entry name" value="FCD"/>
    <property type="match status" value="1"/>
</dbReference>
<dbReference type="PROSITE" id="PS50949">
    <property type="entry name" value="HTH_GNTR"/>
    <property type="match status" value="1"/>
</dbReference>
<dbReference type="Pfam" id="PF00392">
    <property type="entry name" value="GntR"/>
    <property type="match status" value="1"/>
</dbReference>
<evidence type="ECO:0000256" key="3">
    <source>
        <dbReference type="ARBA" id="ARBA00023163"/>
    </source>
</evidence>
<dbReference type="SUPFAM" id="SSF46785">
    <property type="entry name" value="Winged helix' DNA-binding domain"/>
    <property type="match status" value="1"/>
</dbReference>
<evidence type="ECO:0000313" key="6">
    <source>
        <dbReference type="Proteomes" id="UP000611640"/>
    </source>
</evidence>
<organism evidence="5 6">
    <name type="scientific">Actinocatenispora thailandica</name>
    <dbReference type="NCBI Taxonomy" id="227318"/>
    <lineage>
        <taxon>Bacteria</taxon>
        <taxon>Bacillati</taxon>
        <taxon>Actinomycetota</taxon>
        <taxon>Actinomycetes</taxon>
        <taxon>Micromonosporales</taxon>
        <taxon>Micromonosporaceae</taxon>
        <taxon>Actinocatenispora</taxon>
    </lineage>
</organism>
<dbReference type="Gene3D" id="1.10.10.10">
    <property type="entry name" value="Winged helix-like DNA-binding domain superfamily/Winged helix DNA-binding domain"/>
    <property type="match status" value="1"/>
</dbReference>
<name>A0A7R7DQD5_9ACTN</name>
<evidence type="ECO:0000256" key="1">
    <source>
        <dbReference type="ARBA" id="ARBA00023015"/>
    </source>
</evidence>
<dbReference type="InterPro" id="IPR011711">
    <property type="entry name" value="GntR_C"/>
</dbReference>
<dbReference type="GO" id="GO:0003677">
    <property type="term" value="F:DNA binding"/>
    <property type="evidence" value="ECO:0007669"/>
    <property type="project" value="UniProtKB-KW"/>
</dbReference>